<keyword evidence="2 9" id="KW-0716">Sensory transduction</keyword>
<gene>
    <name evidence="10" type="primary">100463046</name>
</gene>
<comment type="similarity">
    <text evidence="9">Belongs to the insect chemoreceptor superfamily. Heteromeric odorant receptor channel (TC 1.A.69) family.</text>
</comment>
<evidence type="ECO:0000256" key="5">
    <source>
        <dbReference type="ARBA" id="ARBA00022989"/>
    </source>
</evidence>
<evidence type="ECO:0000256" key="8">
    <source>
        <dbReference type="ARBA" id="ARBA00023224"/>
    </source>
</evidence>
<proteinExistence type="inferred from homology"/>
<comment type="caution">
    <text evidence="9">Lacks conserved residue(s) required for the propagation of feature annotation.</text>
</comment>
<dbReference type="SMR" id="A0A7M6UW55"/>
<keyword evidence="3 9" id="KW-0812">Transmembrane</keyword>
<feature type="transmembrane region" description="Helical" evidence="9">
    <location>
        <begin position="70"/>
        <end position="90"/>
    </location>
</feature>
<organism evidence="10 11">
    <name type="scientific">Nasonia vitripennis</name>
    <name type="common">Parasitic wasp</name>
    <dbReference type="NCBI Taxonomy" id="7425"/>
    <lineage>
        <taxon>Eukaryota</taxon>
        <taxon>Metazoa</taxon>
        <taxon>Ecdysozoa</taxon>
        <taxon>Arthropoda</taxon>
        <taxon>Hexapoda</taxon>
        <taxon>Insecta</taxon>
        <taxon>Pterygota</taxon>
        <taxon>Neoptera</taxon>
        <taxon>Endopterygota</taxon>
        <taxon>Hymenoptera</taxon>
        <taxon>Apocrita</taxon>
        <taxon>Proctotrupomorpha</taxon>
        <taxon>Chalcidoidea</taxon>
        <taxon>Pteromalidae</taxon>
        <taxon>Pteromalinae</taxon>
        <taxon>Nasonia</taxon>
    </lineage>
</organism>
<dbReference type="AlphaFoldDB" id="A0A7M6UW55"/>
<evidence type="ECO:0000256" key="3">
    <source>
        <dbReference type="ARBA" id="ARBA00022692"/>
    </source>
</evidence>
<evidence type="ECO:0000256" key="4">
    <source>
        <dbReference type="ARBA" id="ARBA00022725"/>
    </source>
</evidence>
<dbReference type="OMA" id="RICYVIV"/>
<evidence type="ECO:0000256" key="2">
    <source>
        <dbReference type="ARBA" id="ARBA00022606"/>
    </source>
</evidence>
<dbReference type="PANTHER" id="PTHR21137:SF42">
    <property type="entry name" value="ODORANT RECEPTOR 83A"/>
    <property type="match status" value="1"/>
</dbReference>
<dbReference type="Proteomes" id="UP000002358">
    <property type="component" value="Chromosome 5"/>
</dbReference>
<evidence type="ECO:0000313" key="11">
    <source>
        <dbReference type="Proteomes" id="UP000002358"/>
    </source>
</evidence>
<dbReference type="FunCoup" id="A0A7M6UW55">
    <property type="interactions" value="108"/>
</dbReference>
<keyword evidence="6 9" id="KW-0472">Membrane</keyword>
<dbReference type="GO" id="GO:0004984">
    <property type="term" value="F:olfactory receptor activity"/>
    <property type="evidence" value="ECO:0007669"/>
    <property type="project" value="InterPro"/>
</dbReference>
<feature type="transmembrane region" description="Helical" evidence="9">
    <location>
        <begin position="271"/>
        <end position="298"/>
    </location>
</feature>
<feature type="transmembrane region" description="Helical" evidence="9">
    <location>
        <begin position="131"/>
        <end position="149"/>
    </location>
</feature>
<dbReference type="GO" id="GO:0005886">
    <property type="term" value="C:plasma membrane"/>
    <property type="evidence" value="ECO:0007669"/>
    <property type="project" value="UniProtKB-SubCell"/>
</dbReference>
<dbReference type="GO" id="GO:0005549">
    <property type="term" value="F:odorant binding"/>
    <property type="evidence" value="ECO:0007669"/>
    <property type="project" value="InterPro"/>
</dbReference>
<keyword evidence="7 9" id="KW-0675">Receptor</keyword>
<evidence type="ECO:0000256" key="7">
    <source>
        <dbReference type="ARBA" id="ARBA00023170"/>
    </source>
</evidence>
<evidence type="ECO:0000256" key="1">
    <source>
        <dbReference type="ARBA" id="ARBA00004141"/>
    </source>
</evidence>
<dbReference type="InParanoid" id="A0A7M6UW55"/>
<keyword evidence="8 9" id="KW-0807">Transducer</keyword>
<dbReference type="OrthoDB" id="6617147at2759"/>
<feature type="transmembrane region" description="Helical" evidence="9">
    <location>
        <begin position="191"/>
        <end position="216"/>
    </location>
</feature>
<feature type="transmembrane region" description="Helical" evidence="9">
    <location>
        <begin position="36"/>
        <end position="58"/>
    </location>
</feature>
<evidence type="ECO:0000313" key="10">
    <source>
        <dbReference type="EnsemblMetazoa" id="NP_001177479"/>
    </source>
</evidence>
<keyword evidence="5 9" id="KW-1133">Transmembrane helix</keyword>
<protein>
    <recommendedName>
        <fullName evidence="9">Odorant receptor</fullName>
    </recommendedName>
</protein>
<reference evidence="10" key="1">
    <citation type="submission" date="2021-01" db="UniProtKB">
        <authorList>
            <consortium name="EnsemblMetazoa"/>
        </authorList>
    </citation>
    <scope>IDENTIFICATION</scope>
</reference>
<dbReference type="KEGG" id="nvi:100463046"/>
<dbReference type="PANTHER" id="PTHR21137">
    <property type="entry name" value="ODORANT RECEPTOR"/>
    <property type="match status" value="1"/>
</dbReference>
<comment type="subcellular location">
    <subcellularLocation>
        <location evidence="9">Cell membrane</location>
        <topology evidence="9">Multi-pass membrane protein</topology>
    </subcellularLocation>
    <subcellularLocation>
        <location evidence="1">Membrane</location>
        <topology evidence="1">Multi-pass membrane protein</topology>
    </subcellularLocation>
</comment>
<dbReference type="EnsemblMetazoa" id="NM_001190550">
    <property type="protein sequence ID" value="NP_001177479"/>
    <property type="gene ID" value="GeneID_100463046"/>
</dbReference>
<feature type="transmembrane region" description="Helical" evidence="9">
    <location>
        <begin position="310"/>
        <end position="331"/>
    </location>
</feature>
<keyword evidence="11" id="KW-1185">Reference proteome</keyword>
<accession>A0A7M6UW55</accession>
<dbReference type="Pfam" id="PF02949">
    <property type="entry name" value="7tm_6"/>
    <property type="match status" value="1"/>
</dbReference>
<evidence type="ECO:0000256" key="9">
    <source>
        <dbReference type="RuleBase" id="RU351113"/>
    </source>
</evidence>
<dbReference type="GO" id="GO:0007165">
    <property type="term" value="P:signal transduction"/>
    <property type="evidence" value="ECO:0007669"/>
    <property type="project" value="UniProtKB-KW"/>
</dbReference>
<dbReference type="InterPro" id="IPR004117">
    <property type="entry name" value="7tm6_olfct_rcpt"/>
</dbReference>
<evidence type="ECO:0000256" key="6">
    <source>
        <dbReference type="ARBA" id="ARBA00023136"/>
    </source>
</evidence>
<sequence>MEESPGFLHAFGICRTCLTMSGLWSDTHFKKSKKFVISVLYAANVFVILTFMNVAQTVKLFLIWGDFDEMSQIISTSDFSVGMLVVKMFVFRSYRKALALLIEFVEKDWLDLKTISEEETMEQNAHTANKIYLTCFFLGNSAVNSYTLLRLGQEMSFLPGPPDKRQPLFDAYFPYDDKRSPAYEITWLMQYAGIALANLAFTGMYCLFVGLMLHLCGQFANLRIKLIEAVSRKEGESEKKSDGAKTFRERLAFIVERHNSLNKYAQVIEKIYHWIFFVEILSSTIQMCSQWFMLVTVISNTQGGLPYLQIGFLLIFTAHSGFHLFACCYAAERLQNESLSIFEAAYSCEWYNLSPQDAKMLLFIMQRTKTPLRVTAGKLCVFGLELFAKILKTAGGYLSILLAMRDRLVIDEEPI</sequence>
<keyword evidence="4 9" id="KW-0552">Olfaction</keyword>
<name>A0A7M6UW55_NASVI</name>